<sequence>MTVERTTHDTSSGGDIVVFLIGMRINKPWRPDAWWPVASAMPRMLRELAQDPDSGLLGYRLAMSKDGPIVIQYWRDVESLYGYASDPDRQHRPAWTEFFRRAKRIPGAVGIWHETYHVSASESVYGDMPELGLAAAVGRVPVGRGTDRARQRMAS</sequence>
<comment type="caution">
    <text evidence="1">The sequence shown here is derived from an EMBL/GenBank/DDBJ whole genome shotgun (WGS) entry which is preliminary data.</text>
</comment>
<name>A0A4R1HZ58_PSEEN</name>
<evidence type="ECO:0000313" key="2">
    <source>
        <dbReference type="Proteomes" id="UP000295560"/>
    </source>
</evidence>
<dbReference type="AlphaFoldDB" id="A0A4R1HZ58"/>
<dbReference type="InterPro" id="IPR025444">
    <property type="entry name" value="Monooxy_af470"/>
</dbReference>
<dbReference type="Proteomes" id="UP000295560">
    <property type="component" value="Unassembled WGS sequence"/>
</dbReference>
<accession>A0A4R1HZ58</accession>
<organism evidence="1 2">
    <name type="scientific">Pseudonocardia endophytica</name>
    <dbReference type="NCBI Taxonomy" id="401976"/>
    <lineage>
        <taxon>Bacteria</taxon>
        <taxon>Bacillati</taxon>
        <taxon>Actinomycetota</taxon>
        <taxon>Actinomycetes</taxon>
        <taxon>Pseudonocardiales</taxon>
        <taxon>Pseudonocardiaceae</taxon>
        <taxon>Pseudonocardia</taxon>
    </lineage>
</organism>
<dbReference type="RefSeq" id="WP_132432038.1">
    <property type="nucleotide sequence ID" value="NZ_SMFZ01000002.1"/>
</dbReference>
<gene>
    <name evidence="1" type="ORF">EV378_6893</name>
</gene>
<dbReference type="Pfam" id="PF13826">
    <property type="entry name" value="Monooxy_af470-like"/>
    <property type="match status" value="1"/>
</dbReference>
<keyword evidence="2" id="KW-1185">Reference proteome</keyword>
<dbReference type="EMBL" id="SMFZ01000002">
    <property type="protein sequence ID" value="TCK22882.1"/>
    <property type="molecule type" value="Genomic_DNA"/>
</dbReference>
<dbReference type="OrthoDB" id="7566033at2"/>
<proteinExistence type="predicted"/>
<reference evidence="1 2" key="1">
    <citation type="submission" date="2019-03" db="EMBL/GenBank/DDBJ databases">
        <title>Sequencing the genomes of 1000 actinobacteria strains.</title>
        <authorList>
            <person name="Klenk H.-P."/>
        </authorList>
    </citation>
    <scope>NUCLEOTIDE SEQUENCE [LARGE SCALE GENOMIC DNA]</scope>
    <source>
        <strain evidence="1 2">DSM 44969</strain>
    </source>
</reference>
<evidence type="ECO:0000313" key="1">
    <source>
        <dbReference type="EMBL" id="TCK22882.1"/>
    </source>
</evidence>
<protein>
    <submittedName>
        <fullName evidence="1">Uncharacterized protein DUF4188</fullName>
    </submittedName>
</protein>